<feature type="domain" description="Replication-associated protein G2P C-terminal" evidence="2">
    <location>
        <begin position="217"/>
        <end position="286"/>
    </location>
</feature>
<name>A0A3A8FMA6_9GAMM</name>
<dbReference type="NCBIfam" id="TIGR01629">
    <property type="entry name" value="rep_II_X"/>
    <property type="match status" value="1"/>
</dbReference>
<evidence type="ECO:0000313" key="3">
    <source>
        <dbReference type="EMBL" id="RKG47026.1"/>
    </source>
</evidence>
<dbReference type="AlphaFoldDB" id="A0A3A8FMA6"/>
<dbReference type="GO" id="GO:0006260">
    <property type="term" value="P:DNA replication"/>
    <property type="evidence" value="ECO:0007669"/>
    <property type="project" value="InterPro"/>
</dbReference>
<gene>
    <name evidence="3" type="ORF">D7V64_17235</name>
</gene>
<dbReference type="InterPro" id="IPR022688">
    <property type="entry name" value="G2P_C"/>
</dbReference>
<feature type="domain" description="Replication-associated protein G2P N-terminal" evidence="1">
    <location>
        <begin position="2"/>
        <end position="181"/>
    </location>
</feature>
<dbReference type="RefSeq" id="WP_120368479.1">
    <property type="nucleotide sequence ID" value="NZ_RAXZ01000079.1"/>
</dbReference>
<accession>A0A3A8FMA6</accession>
<evidence type="ECO:0008006" key="5">
    <source>
        <dbReference type="Google" id="ProtNLM"/>
    </source>
</evidence>
<organism evidence="3 4">
    <name type="scientific">Acinetobacter cumulans</name>
    <dbReference type="NCBI Taxonomy" id="2136182"/>
    <lineage>
        <taxon>Bacteria</taxon>
        <taxon>Pseudomonadati</taxon>
        <taxon>Pseudomonadota</taxon>
        <taxon>Gammaproteobacteria</taxon>
        <taxon>Moraxellales</taxon>
        <taxon>Moraxellaceae</taxon>
        <taxon>Acinetobacter</taxon>
    </lineage>
</organism>
<dbReference type="Pfam" id="PF05155">
    <property type="entry name" value="G2P_X_C"/>
    <property type="match status" value="1"/>
</dbReference>
<dbReference type="Pfam" id="PF05144">
    <property type="entry name" value="Phage_CRI"/>
    <property type="match status" value="1"/>
</dbReference>
<dbReference type="InterPro" id="IPR022686">
    <property type="entry name" value="G2P_N"/>
</dbReference>
<evidence type="ECO:0000313" key="4">
    <source>
        <dbReference type="Proteomes" id="UP000281084"/>
    </source>
</evidence>
<proteinExistence type="predicted"/>
<sequence length="288" mass="32939">SSKIQIKSHTENQIWISGNPTKFLQGHNIFGSNDLVHVMGLFFDALLKFDDLGLSPDPFQYAAIKDGHYALSRVDVNESWHLDNSKDVLAWIRALGTTAYMKHRGAGQFSGDTAYFGKNSRRWSLKCYSKGNEIAVRGHGLHPDLQIPELIQYANKSLRIEAVIRQLELKRIGLDVASNWDIDTAEELLLNYIQNLEMSDVYMLKDDVLDTLPTRLRMVYQSWMNGDDLKQIMTKPTFYRVRKQLEKYGIDIATPSPKEKTNVIPLIRVLEAKPVGIPDWAYEKRLVA</sequence>
<evidence type="ECO:0000259" key="2">
    <source>
        <dbReference type="Pfam" id="PF05155"/>
    </source>
</evidence>
<feature type="non-terminal residue" evidence="3">
    <location>
        <position position="1"/>
    </location>
</feature>
<protein>
    <recommendedName>
        <fullName evidence="5">Replication protein</fullName>
    </recommendedName>
</protein>
<dbReference type="Proteomes" id="UP000281084">
    <property type="component" value="Unassembled WGS sequence"/>
</dbReference>
<reference evidence="3 4" key="1">
    <citation type="submission" date="2018-09" db="EMBL/GenBank/DDBJ databases">
        <title>The draft genome of Acinetobacter spp. strains.</title>
        <authorList>
            <person name="Qin J."/>
            <person name="Feng Y."/>
            <person name="Zong Z."/>
        </authorList>
    </citation>
    <scope>NUCLEOTIDE SEQUENCE [LARGE SCALE GENOMIC DNA]</scope>
    <source>
        <strain evidence="3 4">WCHAc060002</strain>
    </source>
</reference>
<comment type="caution">
    <text evidence="3">The sequence shown here is derived from an EMBL/GenBank/DDBJ whole genome shotgun (WGS) entry which is preliminary data.</text>
</comment>
<dbReference type="InterPro" id="IPR006516">
    <property type="entry name" value="G2P"/>
</dbReference>
<dbReference type="EMBL" id="RAXZ01000079">
    <property type="protein sequence ID" value="RKG47026.1"/>
    <property type="molecule type" value="Genomic_DNA"/>
</dbReference>
<evidence type="ECO:0000259" key="1">
    <source>
        <dbReference type="Pfam" id="PF05144"/>
    </source>
</evidence>